<feature type="region of interest" description="Disordered" evidence="1">
    <location>
        <begin position="371"/>
        <end position="395"/>
    </location>
</feature>
<evidence type="ECO:0000256" key="1">
    <source>
        <dbReference type="SAM" id="MobiDB-lite"/>
    </source>
</evidence>
<dbReference type="Pfam" id="PF20684">
    <property type="entry name" value="Fung_rhodopsin"/>
    <property type="match status" value="1"/>
</dbReference>
<feature type="domain" description="Rhodopsin" evidence="3">
    <location>
        <begin position="45"/>
        <end position="280"/>
    </location>
</feature>
<evidence type="ECO:0000313" key="5">
    <source>
        <dbReference type="Proteomes" id="UP000184330"/>
    </source>
</evidence>
<name>A0A1L7WY71_9HELO</name>
<sequence>MAYNGTQLLPGQSPPLEIITPTDQSGVILIATALGLIFAFISLLIRVYLQIQVRHQVSRDDAAALVAMLFAVAQSSAVFVEVSKGFGKTLIDIPPENLPYLQKASYSSDILYLITIWLTKCSVAFLTTRLSPDKRHNFASNVVLVVSALFVVISLFIVALGCDLSQPWIFIDTQYGPNMFLRWQIVAAFDIITELALLGVSIFLVGGLQLSNHKKFVVIFAFALRIPIIAAIVLRLYYLNIELSSPDPTLKGTLVSVSTQIQISYAIIAATTPCLRPFMSALNTHYGAPAQIKTPSGSKNSNNSYVLSTLSKNRRQEKSKQSNSTNAMPETRWDGTRHNASIIAGDNISFESRSSVQMIIQKNTEWEVEIEGNSGASHRSGMSPERLHEIRPTEH</sequence>
<keyword evidence="2" id="KW-1133">Transmembrane helix</keyword>
<dbReference type="EMBL" id="FJOG01000010">
    <property type="protein sequence ID" value="CZR57704.1"/>
    <property type="molecule type" value="Genomic_DNA"/>
</dbReference>
<dbReference type="PANTHER" id="PTHR39614:SF2">
    <property type="entry name" value="INTEGRAL MEMBRANE PROTEIN"/>
    <property type="match status" value="1"/>
</dbReference>
<feature type="transmembrane region" description="Helical" evidence="2">
    <location>
        <begin position="142"/>
        <end position="161"/>
    </location>
</feature>
<dbReference type="PANTHER" id="PTHR39614">
    <property type="entry name" value="INTEGRAL MEMBRANE PROTEIN"/>
    <property type="match status" value="1"/>
</dbReference>
<dbReference type="STRING" id="576137.A0A1L7WY71"/>
<feature type="transmembrane region" description="Helical" evidence="2">
    <location>
        <begin position="110"/>
        <end position="130"/>
    </location>
</feature>
<proteinExistence type="predicted"/>
<feature type="transmembrane region" description="Helical" evidence="2">
    <location>
        <begin position="26"/>
        <end position="49"/>
    </location>
</feature>
<dbReference type="AlphaFoldDB" id="A0A1L7WY71"/>
<dbReference type="InterPro" id="IPR049326">
    <property type="entry name" value="Rhodopsin_dom_fungi"/>
</dbReference>
<accession>A0A1L7WY71</accession>
<keyword evidence="5" id="KW-1185">Reference proteome</keyword>
<organism evidence="4 5">
    <name type="scientific">Phialocephala subalpina</name>
    <dbReference type="NCBI Taxonomy" id="576137"/>
    <lineage>
        <taxon>Eukaryota</taxon>
        <taxon>Fungi</taxon>
        <taxon>Dikarya</taxon>
        <taxon>Ascomycota</taxon>
        <taxon>Pezizomycotina</taxon>
        <taxon>Leotiomycetes</taxon>
        <taxon>Helotiales</taxon>
        <taxon>Mollisiaceae</taxon>
        <taxon>Phialocephala</taxon>
        <taxon>Phialocephala fortinii species complex</taxon>
    </lineage>
</organism>
<protein>
    <recommendedName>
        <fullName evidence="3">Rhodopsin domain-containing protein</fullName>
    </recommendedName>
</protein>
<keyword evidence="2" id="KW-0812">Transmembrane</keyword>
<feature type="transmembrane region" description="Helical" evidence="2">
    <location>
        <begin position="61"/>
        <end position="80"/>
    </location>
</feature>
<gene>
    <name evidence="4" type="ORF">PAC_07593</name>
</gene>
<evidence type="ECO:0000256" key="2">
    <source>
        <dbReference type="SAM" id="Phobius"/>
    </source>
</evidence>
<feature type="compositionally biased region" description="Basic and acidic residues" evidence="1">
    <location>
        <begin position="385"/>
        <end position="395"/>
    </location>
</feature>
<feature type="transmembrane region" description="Helical" evidence="2">
    <location>
        <begin position="216"/>
        <end position="238"/>
    </location>
</feature>
<dbReference type="OrthoDB" id="3918601at2759"/>
<evidence type="ECO:0000259" key="3">
    <source>
        <dbReference type="Pfam" id="PF20684"/>
    </source>
</evidence>
<feature type="region of interest" description="Disordered" evidence="1">
    <location>
        <begin position="310"/>
        <end position="338"/>
    </location>
</feature>
<evidence type="ECO:0000313" key="4">
    <source>
        <dbReference type="EMBL" id="CZR57704.1"/>
    </source>
</evidence>
<keyword evidence="2" id="KW-0472">Membrane</keyword>
<dbReference type="Proteomes" id="UP000184330">
    <property type="component" value="Unassembled WGS sequence"/>
</dbReference>
<reference evidence="4 5" key="1">
    <citation type="submission" date="2016-03" db="EMBL/GenBank/DDBJ databases">
        <authorList>
            <person name="Ploux O."/>
        </authorList>
    </citation>
    <scope>NUCLEOTIDE SEQUENCE [LARGE SCALE GENOMIC DNA]</scope>
    <source>
        <strain evidence="4 5">UAMH 11012</strain>
    </source>
</reference>
<feature type="transmembrane region" description="Helical" evidence="2">
    <location>
        <begin position="181"/>
        <end position="204"/>
    </location>
</feature>